<gene>
    <name evidence="2" type="ORF">MACH26_08720</name>
</gene>
<sequence>MSDPKGSLEIHCTKAPKMVRQGSQQADFISCAQCAEVVAVILDKGDAKLGAVNSTMLDNGQDCKEPQTASPQKLSAEDKARRWSKIWMPVTLDLL</sequence>
<dbReference type="AlphaFoldDB" id="A0AA48HIL2"/>
<dbReference type="Proteomes" id="UP001333710">
    <property type="component" value="Chromosome"/>
</dbReference>
<dbReference type="EMBL" id="AP027272">
    <property type="protein sequence ID" value="BDX05351.1"/>
    <property type="molecule type" value="Genomic_DNA"/>
</dbReference>
<dbReference type="KEGG" id="pmaw:MACH26_08720"/>
<evidence type="ECO:0000256" key="1">
    <source>
        <dbReference type="SAM" id="MobiDB-lite"/>
    </source>
</evidence>
<keyword evidence="3" id="KW-1185">Reference proteome</keyword>
<evidence type="ECO:0000313" key="2">
    <source>
        <dbReference type="EMBL" id="BDX05351.1"/>
    </source>
</evidence>
<name>A0AA48HIL2_9ALTE</name>
<accession>A0AA48HIL2</accession>
<organism evidence="2 3">
    <name type="scientific">Planctobacterium marinum</name>
    <dbReference type="NCBI Taxonomy" id="1631968"/>
    <lineage>
        <taxon>Bacteria</taxon>
        <taxon>Pseudomonadati</taxon>
        <taxon>Pseudomonadota</taxon>
        <taxon>Gammaproteobacteria</taxon>
        <taxon>Alteromonadales</taxon>
        <taxon>Alteromonadaceae</taxon>
        <taxon>Planctobacterium</taxon>
    </lineage>
</organism>
<proteinExistence type="predicted"/>
<reference evidence="2" key="1">
    <citation type="submission" date="2023-01" db="EMBL/GenBank/DDBJ databases">
        <title>Complete genome sequence of Planctobacterium marinum strain Dej080120_11.</title>
        <authorList>
            <person name="Ueki S."/>
            <person name="Maruyama F."/>
        </authorList>
    </citation>
    <scope>NUCLEOTIDE SEQUENCE</scope>
    <source>
        <strain evidence="2">Dej080120_11</strain>
    </source>
</reference>
<feature type="region of interest" description="Disordered" evidence="1">
    <location>
        <begin position="59"/>
        <end position="78"/>
    </location>
</feature>
<evidence type="ECO:0000313" key="3">
    <source>
        <dbReference type="Proteomes" id="UP001333710"/>
    </source>
</evidence>
<protein>
    <submittedName>
        <fullName evidence="2">Uncharacterized protein</fullName>
    </submittedName>
</protein>